<dbReference type="InterPro" id="IPR034797">
    <property type="entry name" value="PTBPH3_RRM3"/>
</dbReference>
<dbReference type="Pfam" id="PF13893">
    <property type="entry name" value="RRM_5"/>
    <property type="match status" value="1"/>
</dbReference>
<evidence type="ECO:0000256" key="1">
    <source>
        <dbReference type="ARBA" id="ARBA00022737"/>
    </source>
</evidence>
<dbReference type="PROSITE" id="PS50102">
    <property type="entry name" value="RRM"/>
    <property type="match status" value="1"/>
</dbReference>
<keyword evidence="2 3" id="KW-0694">RNA-binding</keyword>
<organism evidence="5">
    <name type="scientific">Albugo laibachii Nc14</name>
    <dbReference type="NCBI Taxonomy" id="890382"/>
    <lineage>
        <taxon>Eukaryota</taxon>
        <taxon>Sar</taxon>
        <taxon>Stramenopiles</taxon>
        <taxon>Oomycota</taxon>
        <taxon>Peronosporomycetes</taxon>
        <taxon>Albuginales</taxon>
        <taxon>Albuginaceae</taxon>
        <taxon>Albugo</taxon>
    </lineage>
</organism>
<dbReference type="GO" id="GO:0003723">
    <property type="term" value="F:RNA binding"/>
    <property type="evidence" value="ECO:0007669"/>
    <property type="project" value="UniProtKB-UniRule"/>
</dbReference>
<keyword evidence="1" id="KW-0677">Repeat</keyword>
<feature type="domain" description="RRM" evidence="4">
    <location>
        <begin position="270"/>
        <end position="343"/>
    </location>
</feature>
<dbReference type="InterPro" id="IPR000504">
    <property type="entry name" value="RRM_dom"/>
</dbReference>
<sequence>MKSTNDANAAGCDTKVHSKVLYVDKIPFYWTEETLKRNLELYGTFSKVLLLRKRNCFYSAYQESSTQRPISFIQALVQAEDADNAAAFTQLCRQHPIMTEEGEPLLIDFAKVAEIRQPNDTNSSTDSDHRNRILLVTVQNPLYPITADLMASIFSYFGKVEKIVIFEKAIGLQCLIQLSFIEDATAAKKALNGVNIFPDCCCLIIHYSKLSQELVVKTNGPRTWDFTNSNLSNQPDGNEADIALETCEAINKAAFATANMTNSGQEIETLVLFVSNLRESVTCDQLFNLFSCYGNVARVKKFNSKPDHALVQFSTPAFAQSALLHLRGFTLFGRSLEITFSKHAYINVSAGSSKTKSTGMVEYGHSTNRFTGKFAGFSKNINCPTKILHISNLDISSNEEALRAHLLIHANVSNFRLKLFAVKGHSQALADFQSIDMATNTLVSAHNTLLHNRRLRVAFSTQNVSR</sequence>
<accession>F0WE31</accession>
<dbReference type="InterPro" id="IPR035979">
    <property type="entry name" value="RBD_domain_sf"/>
</dbReference>
<dbReference type="SUPFAM" id="SSF54928">
    <property type="entry name" value="RNA-binding domain, RBD"/>
    <property type="match status" value="4"/>
</dbReference>
<dbReference type="Pfam" id="PF11835">
    <property type="entry name" value="RRM_8"/>
    <property type="match status" value="1"/>
</dbReference>
<dbReference type="HOGENOM" id="CLU_015171_6_2_1"/>
<evidence type="ECO:0000259" key="4">
    <source>
        <dbReference type="PROSITE" id="PS50102"/>
    </source>
</evidence>
<evidence type="ECO:0000256" key="3">
    <source>
        <dbReference type="PROSITE-ProRule" id="PRU00176"/>
    </source>
</evidence>
<proteinExistence type="predicted"/>
<evidence type="ECO:0000313" key="5">
    <source>
        <dbReference type="EMBL" id="CCA19460.1"/>
    </source>
</evidence>
<dbReference type="AlphaFoldDB" id="F0WE31"/>
<protein>
    <submittedName>
        <fullName evidence="5">Uncharacterized protein AlNc14C71G4892</fullName>
    </submittedName>
</protein>
<name>F0WE31_9STRA</name>
<reference evidence="5" key="2">
    <citation type="submission" date="2011-02" db="EMBL/GenBank/DDBJ databases">
        <authorList>
            <person name="MacLean D."/>
        </authorList>
    </citation>
    <scope>NUCLEOTIDE SEQUENCE</scope>
</reference>
<dbReference type="CDD" id="cd12698">
    <property type="entry name" value="RRM3_PTBPH3"/>
    <property type="match status" value="1"/>
</dbReference>
<dbReference type="CDD" id="cd12422">
    <property type="entry name" value="RRM2_PTBP1_hnRNPL_like"/>
    <property type="match status" value="1"/>
</dbReference>
<dbReference type="InterPro" id="IPR021790">
    <property type="entry name" value="PTBP1-like_RRM2"/>
</dbReference>
<dbReference type="SMART" id="SM00360">
    <property type="entry name" value="RRM"/>
    <property type="match status" value="4"/>
</dbReference>
<reference evidence="5" key="1">
    <citation type="journal article" date="2011" name="PLoS Biol.">
        <title>Gene gain and loss during evolution of obligate parasitism in the white rust pathogen of Arabidopsis thaliana.</title>
        <authorList>
            <person name="Kemen E."/>
            <person name="Gardiner A."/>
            <person name="Schultz-Larsen T."/>
            <person name="Kemen A.C."/>
            <person name="Balmuth A.L."/>
            <person name="Robert-Seilaniantz A."/>
            <person name="Bailey K."/>
            <person name="Holub E."/>
            <person name="Studholme D.J."/>
            <person name="Maclean D."/>
            <person name="Jones J.D."/>
        </authorList>
    </citation>
    <scope>NUCLEOTIDE SEQUENCE</scope>
</reference>
<dbReference type="Gene3D" id="3.30.70.330">
    <property type="match status" value="4"/>
</dbReference>
<gene>
    <name evidence="5" type="primary">AlNc14C71G4892</name>
    <name evidence="5" type="ORF">ALNC14_056030</name>
</gene>
<evidence type="ECO:0000256" key="2">
    <source>
        <dbReference type="ARBA" id="ARBA00022884"/>
    </source>
</evidence>
<dbReference type="PANTHER" id="PTHR15592">
    <property type="entry name" value="MATRIN 3/NUCLEAR PROTEIN 220-RELATED"/>
    <property type="match status" value="1"/>
</dbReference>
<dbReference type="InterPro" id="IPR012677">
    <property type="entry name" value="Nucleotide-bd_a/b_plait_sf"/>
</dbReference>
<dbReference type="EMBL" id="FR824116">
    <property type="protein sequence ID" value="CCA19460.1"/>
    <property type="molecule type" value="Genomic_DNA"/>
</dbReference>